<dbReference type="Gene3D" id="3.40.50.1820">
    <property type="entry name" value="alpha/beta hydrolase"/>
    <property type="match status" value="1"/>
</dbReference>
<comment type="caution">
    <text evidence="3">The sequence shown here is derived from an EMBL/GenBank/DDBJ whole genome shotgun (WGS) entry which is preliminary data.</text>
</comment>
<evidence type="ECO:0000259" key="2">
    <source>
        <dbReference type="Pfam" id="PF12146"/>
    </source>
</evidence>
<dbReference type="InterPro" id="IPR029058">
    <property type="entry name" value="AB_hydrolase_fold"/>
</dbReference>
<organism evidence="3 4">
    <name type="scientific">Kitasatospora cystarginea</name>
    <dbReference type="NCBI Taxonomy" id="58350"/>
    <lineage>
        <taxon>Bacteria</taxon>
        <taxon>Bacillati</taxon>
        <taxon>Actinomycetota</taxon>
        <taxon>Actinomycetes</taxon>
        <taxon>Kitasatosporales</taxon>
        <taxon>Streptomycetaceae</taxon>
        <taxon>Kitasatospora</taxon>
    </lineage>
</organism>
<gene>
    <name evidence="3" type="ORF">GCM10010430_40840</name>
</gene>
<accession>A0ABP5R6M4</accession>
<dbReference type="Pfam" id="PF12146">
    <property type="entry name" value="Hydrolase_4"/>
    <property type="match status" value="1"/>
</dbReference>
<feature type="region of interest" description="Disordered" evidence="1">
    <location>
        <begin position="238"/>
        <end position="266"/>
    </location>
</feature>
<evidence type="ECO:0000256" key="1">
    <source>
        <dbReference type="SAM" id="MobiDB-lite"/>
    </source>
</evidence>
<sequence length="266" mass="27533">MDMAVSGSAVGGHQALAWRVRPAAPVAAVLVLHGGEVASEARPGPVNLPGLRMTGFVRAVARATAGDEVAVGVVRYRYRGWNGERADAVRDTTAALHDLAEELGPVPTVLIGHSMGGRAALHAAGHPCVTGVVALAPWCPADDPHEQLKDRQLIALHGDRDRVTAPADTLRFAARARSAGARVAGYTVHGSGHALLRRASDWHRATAGLAGALLGLRPLPAAAADAFALDQDASGGLELPLPRRISEPPPSYRVSTSSSLSASLTK</sequence>
<reference evidence="4" key="1">
    <citation type="journal article" date="2019" name="Int. J. Syst. Evol. Microbiol.">
        <title>The Global Catalogue of Microorganisms (GCM) 10K type strain sequencing project: providing services to taxonomists for standard genome sequencing and annotation.</title>
        <authorList>
            <consortium name="The Broad Institute Genomics Platform"/>
            <consortium name="The Broad Institute Genome Sequencing Center for Infectious Disease"/>
            <person name="Wu L."/>
            <person name="Ma J."/>
        </authorList>
    </citation>
    <scope>NUCLEOTIDE SEQUENCE [LARGE SCALE GENOMIC DNA]</scope>
    <source>
        <strain evidence="4">JCM 7356</strain>
    </source>
</reference>
<dbReference type="EMBL" id="BAAATR010000018">
    <property type="protein sequence ID" value="GAA2252970.1"/>
    <property type="molecule type" value="Genomic_DNA"/>
</dbReference>
<feature type="compositionally biased region" description="Low complexity" evidence="1">
    <location>
        <begin position="255"/>
        <end position="266"/>
    </location>
</feature>
<keyword evidence="4" id="KW-1185">Reference proteome</keyword>
<protein>
    <recommendedName>
        <fullName evidence="2">Serine aminopeptidase S33 domain-containing protein</fullName>
    </recommendedName>
</protein>
<dbReference type="SUPFAM" id="SSF53474">
    <property type="entry name" value="alpha/beta-Hydrolases"/>
    <property type="match status" value="1"/>
</dbReference>
<evidence type="ECO:0000313" key="3">
    <source>
        <dbReference type="EMBL" id="GAA2252970.1"/>
    </source>
</evidence>
<proteinExistence type="predicted"/>
<evidence type="ECO:0000313" key="4">
    <source>
        <dbReference type="Proteomes" id="UP001500305"/>
    </source>
</evidence>
<feature type="domain" description="Serine aminopeptidase S33" evidence="2">
    <location>
        <begin position="79"/>
        <end position="142"/>
    </location>
</feature>
<name>A0ABP5R6M4_9ACTN</name>
<dbReference type="Proteomes" id="UP001500305">
    <property type="component" value="Unassembled WGS sequence"/>
</dbReference>
<dbReference type="InterPro" id="IPR022742">
    <property type="entry name" value="Hydrolase_4"/>
</dbReference>